<dbReference type="EMBL" id="VEVO01000019">
    <property type="protein sequence ID" value="KAF0026777.1"/>
    <property type="molecule type" value="Genomic_DNA"/>
</dbReference>
<name>A0A6A4S1D2_SCOMX</name>
<evidence type="ECO:0000313" key="3">
    <source>
        <dbReference type="Proteomes" id="UP000438429"/>
    </source>
</evidence>
<sequence>MQRSALKMFPFPFLPALESESSSPQSEKVSYLFDLPAERTGFVAAKDRPLVPERVNPSAVSLRRTANGPTDAPGLTFESVQPHTLSPVCH</sequence>
<feature type="region of interest" description="Disordered" evidence="1">
    <location>
        <begin position="58"/>
        <end position="90"/>
    </location>
</feature>
<comment type="caution">
    <text evidence="2">The sequence shown here is derived from an EMBL/GenBank/DDBJ whole genome shotgun (WGS) entry which is preliminary data.</text>
</comment>
<dbReference type="Proteomes" id="UP000438429">
    <property type="component" value="Unassembled WGS sequence"/>
</dbReference>
<reference evidence="2 3" key="1">
    <citation type="submission" date="2019-06" db="EMBL/GenBank/DDBJ databases">
        <title>Draft genomes of female and male turbot (Scophthalmus maximus).</title>
        <authorList>
            <person name="Xu H."/>
            <person name="Xu X.-W."/>
            <person name="Shao C."/>
            <person name="Chen S."/>
        </authorList>
    </citation>
    <scope>NUCLEOTIDE SEQUENCE [LARGE SCALE GENOMIC DNA]</scope>
    <source>
        <strain evidence="2">Ysfricsl-2016a</strain>
        <tissue evidence="2">Blood</tissue>
    </source>
</reference>
<proteinExistence type="predicted"/>
<accession>A0A6A4S1D2</accession>
<gene>
    <name evidence="2" type="ORF">F2P81_021514</name>
</gene>
<dbReference type="AlphaFoldDB" id="A0A6A4S1D2"/>
<organism evidence="2 3">
    <name type="scientific">Scophthalmus maximus</name>
    <name type="common">Turbot</name>
    <name type="synonym">Psetta maxima</name>
    <dbReference type="NCBI Taxonomy" id="52904"/>
    <lineage>
        <taxon>Eukaryota</taxon>
        <taxon>Metazoa</taxon>
        <taxon>Chordata</taxon>
        <taxon>Craniata</taxon>
        <taxon>Vertebrata</taxon>
        <taxon>Euteleostomi</taxon>
        <taxon>Actinopterygii</taxon>
        <taxon>Neopterygii</taxon>
        <taxon>Teleostei</taxon>
        <taxon>Neoteleostei</taxon>
        <taxon>Acanthomorphata</taxon>
        <taxon>Carangaria</taxon>
        <taxon>Pleuronectiformes</taxon>
        <taxon>Pleuronectoidei</taxon>
        <taxon>Scophthalmidae</taxon>
        <taxon>Scophthalmus</taxon>
    </lineage>
</organism>
<evidence type="ECO:0000256" key="1">
    <source>
        <dbReference type="SAM" id="MobiDB-lite"/>
    </source>
</evidence>
<protein>
    <submittedName>
        <fullName evidence="2">Uncharacterized protein</fullName>
    </submittedName>
</protein>
<evidence type="ECO:0000313" key="2">
    <source>
        <dbReference type="EMBL" id="KAF0026777.1"/>
    </source>
</evidence>